<dbReference type="AlphaFoldDB" id="A0A9N9KB11"/>
<feature type="non-terminal residue" evidence="1">
    <location>
        <position position="1"/>
    </location>
</feature>
<sequence>TDIDKLINNGYWYNQILRNQNLTEDQKVKLNRDRIDKLKELSNKYYDQISKDIQTVDDYRQLNDAGSID</sequence>
<proteinExistence type="predicted"/>
<name>A0A9N9KB11_9GLOM</name>
<dbReference type="Proteomes" id="UP000789396">
    <property type="component" value="Unassembled WGS sequence"/>
</dbReference>
<gene>
    <name evidence="1" type="ORF">RFULGI_LOCUS19488</name>
</gene>
<organism evidence="1 2">
    <name type="scientific">Racocetra fulgida</name>
    <dbReference type="NCBI Taxonomy" id="60492"/>
    <lineage>
        <taxon>Eukaryota</taxon>
        <taxon>Fungi</taxon>
        <taxon>Fungi incertae sedis</taxon>
        <taxon>Mucoromycota</taxon>
        <taxon>Glomeromycotina</taxon>
        <taxon>Glomeromycetes</taxon>
        <taxon>Diversisporales</taxon>
        <taxon>Gigasporaceae</taxon>
        <taxon>Racocetra</taxon>
    </lineage>
</organism>
<comment type="caution">
    <text evidence="1">The sequence shown here is derived from an EMBL/GenBank/DDBJ whole genome shotgun (WGS) entry which is preliminary data.</text>
</comment>
<dbReference type="EMBL" id="CAJVPZ010097010">
    <property type="protein sequence ID" value="CAG8819175.1"/>
    <property type="molecule type" value="Genomic_DNA"/>
</dbReference>
<keyword evidence="2" id="KW-1185">Reference proteome</keyword>
<reference evidence="1" key="1">
    <citation type="submission" date="2021-06" db="EMBL/GenBank/DDBJ databases">
        <authorList>
            <person name="Kallberg Y."/>
            <person name="Tangrot J."/>
            <person name="Rosling A."/>
        </authorList>
    </citation>
    <scope>NUCLEOTIDE SEQUENCE</scope>
    <source>
        <strain evidence="1">IN212</strain>
    </source>
</reference>
<accession>A0A9N9KB11</accession>
<protein>
    <submittedName>
        <fullName evidence="1">18916_t:CDS:1</fullName>
    </submittedName>
</protein>
<evidence type="ECO:0000313" key="2">
    <source>
        <dbReference type="Proteomes" id="UP000789396"/>
    </source>
</evidence>
<feature type="non-terminal residue" evidence="1">
    <location>
        <position position="69"/>
    </location>
</feature>
<evidence type="ECO:0000313" key="1">
    <source>
        <dbReference type="EMBL" id="CAG8819175.1"/>
    </source>
</evidence>
<dbReference type="OrthoDB" id="2409081at2759"/>